<organism evidence="2 3">
    <name type="scientific">Alloiococcus otitis ATCC 51267</name>
    <dbReference type="NCBI Taxonomy" id="883081"/>
    <lineage>
        <taxon>Bacteria</taxon>
        <taxon>Bacillati</taxon>
        <taxon>Bacillota</taxon>
        <taxon>Bacilli</taxon>
        <taxon>Lactobacillales</taxon>
        <taxon>Carnobacteriaceae</taxon>
        <taxon>Alloiococcus</taxon>
    </lineage>
</organism>
<dbReference type="Pfam" id="PF06265">
    <property type="entry name" value="YutD-like"/>
    <property type="match status" value="1"/>
</dbReference>
<keyword evidence="3" id="KW-1185">Reference proteome</keyword>
<protein>
    <recommendedName>
        <fullName evidence="4">DUF1027 domain-containing protein</fullName>
    </recommendedName>
</protein>
<evidence type="ECO:0000313" key="3">
    <source>
        <dbReference type="Proteomes" id="UP000009875"/>
    </source>
</evidence>
<evidence type="ECO:0000256" key="1">
    <source>
        <dbReference type="SAM" id="MobiDB-lite"/>
    </source>
</evidence>
<dbReference type="InterPro" id="IPR038141">
    <property type="entry name" value="YutD-like_sf"/>
</dbReference>
<feature type="compositionally biased region" description="Basic residues" evidence="1">
    <location>
        <begin position="174"/>
        <end position="189"/>
    </location>
</feature>
<dbReference type="RefSeq" id="WP_003777894.1">
    <property type="nucleotide sequence ID" value="NZ_JH992959.1"/>
</dbReference>
<dbReference type="Gene3D" id="3.50.4.20">
    <property type="match status" value="1"/>
</dbReference>
<evidence type="ECO:0008006" key="4">
    <source>
        <dbReference type="Google" id="ProtNLM"/>
    </source>
</evidence>
<feature type="region of interest" description="Disordered" evidence="1">
    <location>
        <begin position="139"/>
        <end position="199"/>
    </location>
</feature>
<feature type="compositionally biased region" description="Basic residues" evidence="1">
    <location>
        <begin position="150"/>
        <end position="166"/>
    </location>
</feature>
<reference evidence="2 3" key="1">
    <citation type="submission" date="2012-09" db="EMBL/GenBank/DDBJ databases">
        <title>The Genome Sequence of Alloiococcus otitis ATCC 51267.</title>
        <authorList>
            <consortium name="The Broad Institute Genome Sequencing Platform"/>
            <person name="Earl A."/>
            <person name="Ward D."/>
            <person name="Feldgarden M."/>
            <person name="Gevers D."/>
            <person name="Huys G."/>
            <person name="Walker B."/>
            <person name="Young S.K."/>
            <person name="Zeng Q."/>
            <person name="Gargeya S."/>
            <person name="Fitzgerald M."/>
            <person name="Haas B."/>
            <person name="Abouelleil A."/>
            <person name="Alvarado L."/>
            <person name="Arachchi H.M."/>
            <person name="Berlin A.M."/>
            <person name="Chapman S.B."/>
            <person name="Goldberg J."/>
            <person name="Griggs A."/>
            <person name="Gujja S."/>
            <person name="Hansen M."/>
            <person name="Howarth C."/>
            <person name="Imamovic A."/>
            <person name="Larimer J."/>
            <person name="McCowen C."/>
            <person name="Montmayeur A."/>
            <person name="Murphy C."/>
            <person name="Neiman D."/>
            <person name="Pearson M."/>
            <person name="Priest M."/>
            <person name="Roberts A."/>
            <person name="Saif S."/>
            <person name="Shea T."/>
            <person name="Sisk P."/>
            <person name="Sykes S."/>
            <person name="Wortman J."/>
            <person name="Nusbaum C."/>
            <person name="Birren B."/>
        </authorList>
    </citation>
    <scope>NUCLEOTIDE SEQUENCE [LARGE SCALE GENOMIC DNA]</scope>
    <source>
        <strain evidence="2 3">ATCC 51267</strain>
    </source>
</reference>
<gene>
    <name evidence="2" type="ORF">HMPREF9698_00940</name>
</gene>
<dbReference type="HOGENOM" id="CLU_1253760_0_0_9"/>
<dbReference type="Proteomes" id="UP000009875">
    <property type="component" value="Unassembled WGS sequence"/>
</dbReference>
<sequence length="220" mass="26051">MAKKSKASLDPKVDALIDDQVKGVDQDKLVKRLDAEHLDLNGATYLILEDQGQALDIDQVNDRYTPFFDKFHYIVGDISKGQLRLKGFYRNDQDKVPEEMKIGQLDDYIMEDCSFAAPYFVLERQAEITNFHPYKPEMFNYKSQPSHNKDRYKHQKNKKNKRRKQQKAGGDFKKRSRSPKFKKKNRQKYHYQPGEDDYYNEVETVKDEKGQAKFKINRKQ</sequence>
<dbReference type="AlphaFoldDB" id="K9E8K4"/>
<comment type="caution">
    <text evidence="2">The sequence shown here is derived from an EMBL/GenBank/DDBJ whole genome shotgun (WGS) entry which is preliminary data.</text>
</comment>
<proteinExistence type="predicted"/>
<dbReference type="EMBL" id="AGXA01000019">
    <property type="protein sequence ID" value="EKU93524.1"/>
    <property type="molecule type" value="Genomic_DNA"/>
</dbReference>
<accession>K9E8K4</accession>
<name>K9E8K4_9LACT</name>
<dbReference type="InterPro" id="IPR009370">
    <property type="entry name" value="YutD-like"/>
</dbReference>
<evidence type="ECO:0000313" key="2">
    <source>
        <dbReference type="EMBL" id="EKU93524.1"/>
    </source>
</evidence>
<dbReference type="OrthoDB" id="1650379at2"/>
<dbReference type="eggNOG" id="COG4470">
    <property type="taxonomic scope" value="Bacteria"/>
</dbReference>
<dbReference type="STRING" id="883081.HMPREF9698_00940"/>